<dbReference type="OrthoDB" id="9963112at2"/>
<reference evidence="1 2" key="1">
    <citation type="submission" date="2019-02" db="EMBL/GenBank/DDBJ databases">
        <title>Deep-cultivation of Planctomycetes and their phenomic and genomic characterization uncovers novel biology.</title>
        <authorList>
            <person name="Wiegand S."/>
            <person name="Jogler M."/>
            <person name="Boedeker C."/>
            <person name="Pinto D."/>
            <person name="Vollmers J."/>
            <person name="Rivas-Marin E."/>
            <person name="Kohn T."/>
            <person name="Peeters S.H."/>
            <person name="Heuer A."/>
            <person name="Rast P."/>
            <person name="Oberbeckmann S."/>
            <person name="Bunk B."/>
            <person name="Jeske O."/>
            <person name="Meyerdierks A."/>
            <person name="Storesund J.E."/>
            <person name="Kallscheuer N."/>
            <person name="Luecker S."/>
            <person name="Lage O.M."/>
            <person name="Pohl T."/>
            <person name="Merkel B.J."/>
            <person name="Hornburger P."/>
            <person name="Mueller R.-W."/>
            <person name="Bruemmer F."/>
            <person name="Labrenz M."/>
            <person name="Spormann A.M."/>
            <person name="Op den Camp H."/>
            <person name="Overmann J."/>
            <person name="Amann R."/>
            <person name="Jetten M.S.M."/>
            <person name="Mascher T."/>
            <person name="Medema M.H."/>
            <person name="Devos D.P."/>
            <person name="Kaster A.-K."/>
            <person name="Ovreas L."/>
            <person name="Rohde M."/>
            <person name="Galperin M.Y."/>
            <person name="Jogler C."/>
        </authorList>
    </citation>
    <scope>NUCLEOTIDE SEQUENCE [LARGE SCALE GENOMIC DNA]</scope>
    <source>
        <strain evidence="1 2">ETA_A1</strain>
    </source>
</reference>
<dbReference type="KEGG" id="uli:ETAA1_26030"/>
<accession>A0A517XSY6</accession>
<protein>
    <submittedName>
        <fullName evidence="1">Uncharacterized protein</fullName>
    </submittedName>
</protein>
<dbReference type="EMBL" id="CP036273">
    <property type="protein sequence ID" value="QDU20646.1"/>
    <property type="molecule type" value="Genomic_DNA"/>
</dbReference>
<proteinExistence type="predicted"/>
<dbReference type="AlphaFoldDB" id="A0A517XSY6"/>
<dbReference type="RefSeq" id="WP_145238556.1">
    <property type="nucleotide sequence ID" value="NZ_CP036273.1"/>
</dbReference>
<sequence>MSEQVRINGVAVFAYAEGGRLRVSLDDWERLGMVPGQQVTIGDERHLLVGTEDQPPFVWLWLQALSRKVG</sequence>
<organism evidence="1 2">
    <name type="scientific">Urbifossiella limnaea</name>
    <dbReference type="NCBI Taxonomy" id="2528023"/>
    <lineage>
        <taxon>Bacteria</taxon>
        <taxon>Pseudomonadati</taxon>
        <taxon>Planctomycetota</taxon>
        <taxon>Planctomycetia</taxon>
        <taxon>Gemmatales</taxon>
        <taxon>Gemmataceae</taxon>
        <taxon>Urbifossiella</taxon>
    </lineage>
</organism>
<gene>
    <name evidence="1" type="ORF">ETAA1_26030</name>
</gene>
<name>A0A517XSY6_9BACT</name>
<evidence type="ECO:0000313" key="1">
    <source>
        <dbReference type="EMBL" id="QDU20646.1"/>
    </source>
</evidence>
<evidence type="ECO:0000313" key="2">
    <source>
        <dbReference type="Proteomes" id="UP000319576"/>
    </source>
</evidence>
<dbReference type="Proteomes" id="UP000319576">
    <property type="component" value="Chromosome"/>
</dbReference>
<keyword evidence="2" id="KW-1185">Reference proteome</keyword>